<sequence>MKQRTRKAWKVMALLAGASCLVTLAALSPRAKAATGQESEEDGVIVPLSHAESYESAKEQMKGVPKKAEKSWTPYIAGAFGVGFPQSDQASLVTPGGTTPLSVNYNYAYIGALVGGLYFHDPSKWGSLSFSVDAIGLFLGNGQQTGIGTEPKLMSSSGVTVGYLGLGGTVGYRIAKKFEPFVGFAGGGILVNAESNNVNFGNVWGYWFAPVGGFRYFIDPHWFIGAEFVFAFNGDVNGFHNGTTVLNVSGPSYNLYDPVGLFVVGYGF</sequence>
<keyword evidence="3" id="KW-1185">Reference proteome</keyword>
<evidence type="ECO:0000256" key="1">
    <source>
        <dbReference type="SAM" id="SignalP"/>
    </source>
</evidence>
<accession>A0A5E6MDG9</accession>
<dbReference type="EMBL" id="CABFUZ020000179">
    <property type="protein sequence ID" value="VVM07598.1"/>
    <property type="molecule type" value="Genomic_DNA"/>
</dbReference>
<evidence type="ECO:0000313" key="2">
    <source>
        <dbReference type="EMBL" id="VVM07598.1"/>
    </source>
</evidence>
<protein>
    <recommendedName>
        <fullName evidence="4">Outer membrane protein beta-barrel domain-containing protein</fullName>
    </recommendedName>
</protein>
<evidence type="ECO:0008006" key="4">
    <source>
        <dbReference type="Google" id="ProtNLM"/>
    </source>
</evidence>
<comment type="caution">
    <text evidence="2">The sequence shown here is derived from an EMBL/GenBank/DDBJ whole genome shotgun (WGS) entry which is preliminary data.</text>
</comment>
<dbReference type="AlphaFoldDB" id="A0A5E6MDG9"/>
<dbReference type="SUPFAM" id="SSF56925">
    <property type="entry name" value="OMPA-like"/>
    <property type="match status" value="1"/>
</dbReference>
<proteinExistence type="predicted"/>
<feature type="signal peptide" evidence="1">
    <location>
        <begin position="1"/>
        <end position="33"/>
    </location>
</feature>
<dbReference type="Proteomes" id="UP000381693">
    <property type="component" value="Unassembled WGS sequence"/>
</dbReference>
<reference evidence="2" key="1">
    <citation type="submission" date="2019-09" db="EMBL/GenBank/DDBJ databases">
        <authorList>
            <person name="Cremers G."/>
        </authorList>
    </citation>
    <scope>NUCLEOTIDE SEQUENCE [LARGE SCALE GENOMIC DNA]</scope>
    <source>
        <strain evidence="2">3B</strain>
    </source>
</reference>
<organism evidence="2 3">
    <name type="scientific">Methylacidimicrobium cyclopophantes</name>
    <dbReference type="NCBI Taxonomy" id="1041766"/>
    <lineage>
        <taxon>Bacteria</taxon>
        <taxon>Pseudomonadati</taxon>
        <taxon>Verrucomicrobiota</taxon>
        <taxon>Methylacidimicrobium</taxon>
    </lineage>
</organism>
<dbReference type="RefSeq" id="WP_142525669.1">
    <property type="nucleotide sequence ID" value="NZ_CABFUZ020000179.1"/>
</dbReference>
<feature type="chain" id="PRO_5023134166" description="Outer membrane protein beta-barrel domain-containing protein" evidence="1">
    <location>
        <begin position="34"/>
        <end position="268"/>
    </location>
</feature>
<name>A0A5E6MDG9_9BACT</name>
<dbReference type="OrthoDB" id="186636at2"/>
<dbReference type="InterPro" id="IPR011250">
    <property type="entry name" value="OMP/PagP_B-barrel"/>
</dbReference>
<gene>
    <name evidence="2" type="ORF">MAMC_01715</name>
</gene>
<evidence type="ECO:0000313" key="3">
    <source>
        <dbReference type="Proteomes" id="UP000381693"/>
    </source>
</evidence>
<keyword evidence="1" id="KW-0732">Signal</keyword>